<name>A0A918CLP5_AGRME</name>
<dbReference type="EMBL" id="BMRJ01000002">
    <property type="protein sequence ID" value="GGR30869.1"/>
    <property type="molecule type" value="Genomic_DNA"/>
</dbReference>
<dbReference type="InterPro" id="IPR045661">
    <property type="entry name" value="DUF6389"/>
</dbReference>
<protein>
    <submittedName>
        <fullName evidence="1">Uncharacterized protein</fullName>
    </submittedName>
</protein>
<accession>A0A918CLP5</accession>
<dbReference type="RefSeq" id="WP_189085784.1">
    <property type="nucleotide sequence ID" value="NZ_BMRJ01000002.1"/>
</dbReference>
<comment type="caution">
    <text evidence="1">The sequence shown here is derived from an EMBL/GenBank/DDBJ whole genome shotgun (WGS) entry which is preliminary data.</text>
</comment>
<dbReference type="AlphaFoldDB" id="A0A918CLP5"/>
<gene>
    <name evidence="1" type="ORF">GCM10010196_26220</name>
</gene>
<reference evidence="1" key="1">
    <citation type="journal article" date="2014" name="Int. J. Syst. Evol. Microbiol.">
        <title>Complete genome sequence of Corynebacterium casei LMG S-19264T (=DSM 44701T), isolated from a smear-ripened cheese.</title>
        <authorList>
            <consortium name="US DOE Joint Genome Institute (JGI-PGF)"/>
            <person name="Walter F."/>
            <person name="Albersmeier A."/>
            <person name="Kalinowski J."/>
            <person name="Ruckert C."/>
        </authorList>
    </citation>
    <scope>NUCLEOTIDE SEQUENCE</scope>
    <source>
        <strain evidence="1">JCM 3346</strain>
    </source>
</reference>
<dbReference type="Proteomes" id="UP000610303">
    <property type="component" value="Unassembled WGS sequence"/>
</dbReference>
<dbReference type="Pfam" id="PF19926">
    <property type="entry name" value="DUF6389"/>
    <property type="match status" value="1"/>
</dbReference>
<sequence length="149" mass="15742">MDASAYAAALRTQLDRVADAAAAKLKRIVAAAPEAAEELQLLVFPDQDGEGGFSIVATLEGPDAYVLNRAIEADRTLFEVRHGAQGPTPPVPMFAPGRAGFEVRDVIVDAASGWLEELWTRSARGRSPIPGYIAGIDGWGTVAPVELEA</sequence>
<reference evidence="1" key="2">
    <citation type="submission" date="2020-09" db="EMBL/GenBank/DDBJ databases">
        <authorList>
            <person name="Sun Q."/>
            <person name="Ohkuma M."/>
        </authorList>
    </citation>
    <scope>NUCLEOTIDE SEQUENCE</scope>
    <source>
        <strain evidence="1">JCM 3346</strain>
    </source>
</reference>
<keyword evidence="2" id="KW-1185">Reference proteome</keyword>
<organism evidence="1 2">
    <name type="scientific">Agromyces mediolanus</name>
    <name type="common">Corynebacterium mediolanum</name>
    <dbReference type="NCBI Taxonomy" id="41986"/>
    <lineage>
        <taxon>Bacteria</taxon>
        <taxon>Bacillati</taxon>
        <taxon>Actinomycetota</taxon>
        <taxon>Actinomycetes</taxon>
        <taxon>Micrococcales</taxon>
        <taxon>Microbacteriaceae</taxon>
        <taxon>Agromyces</taxon>
    </lineage>
</organism>
<proteinExistence type="predicted"/>
<evidence type="ECO:0000313" key="1">
    <source>
        <dbReference type="EMBL" id="GGR30869.1"/>
    </source>
</evidence>
<evidence type="ECO:0000313" key="2">
    <source>
        <dbReference type="Proteomes" id="UP000610303"/>
    </source>
</evidence>